<proteinExistence type="evidence at transcript level"/>
<dbReference type="GO" id="GO:0016020">
    <property type="term" value="C:membrane"/>
    <property type="evidence" value="ECO:0007669"/>
    <property type="project" value="UniProtKB-SubCell"/>
</dbReference>
<dbReference type="PANTHER" id="PTHR10835">
    <property type="entry name" value="SQUALENE MONOOXYGENASE"/>
    <property type="match status" value="1"/>
</dbReference>
<dbReference type="UniPathway" id="UPA00767">
    <property type="reaction ID" value="UER00752"/>
</dbReference>
<name>A0A0E4FJ73_BOTBR</name>
<comment type="function">
    <text evidence="9">Catalyzes the stereospecific oxidation of squalene to (S)-2,3-epoxysqualene, and is considered to be a rate-limiting enzyme in steroid biosynthesis.</text>
</comment>
<sequence length="517" mass="56717">MQNTRGASVEEDLVLVPTPSSNVRYEEDPEIWDLIIVGAGVSGSALAHSQGLALRRVLLLERDLRQPDRVVGEVMQPGGLLRLKDLGLDHCLDRIDAQQILGACMFFNGEEANLPYPIPAHAFHHGRFVQRLRHAAAAHANVTLRQAIVTSLLNVGGSALGGGESVGGVLYRSPDGLQRRAMAHLTVACDGMYSNLRPKLTDRKVDVVSYVVAVTLSGIKLERRQFIQIYLAEPLFSIYALSSSEARVMVTVSGSQRPSCTAALQDFLLSQVAPNMPRYLLEPFLLAVKEGHFRTLQTKTLAAEPQRRKGVIMLGDSLNMRHPITGGGMTMALNDTKLLKDMLVDVTGVIRQDHIARESTLRFLNRRKPLSAVMNMLANLVYKVFAEPGGISRQLLRESAFGYLARGGWCSRGFANLLGGLDERPYMVLVHSFGVAGSGILGFFSCFNPLTGLLKTMMMLWEAIGVLWPIQLAEGGPAIFFPFWNYSNAKICSSLEGQYSELDHDIAARGHACLHRA</sequence>
<comment type="pathway">
    <text evidence="2">Terpene metabolism; lanosterol biosynthesis; lanosterol from farnesyl diphosphate: step 2/3.</text>
</comment>
<dbReference type="PANTHER" id="PTHR10835:SF0">
    <property type="entry name" value="SQUALENE MONOOXYGENASE"/>
    <property type="match status" value="1"/>
</dbReference>
<evidence type="ECO:0000256" key="1">
    <source>
        <dbReference type="ARBA" id="ARBA00001974"/>
    </source>
</evidence>
<dbReference type="EC" id="1.14.14.17" evidence="4 9"/>
<comment type="subcellular location">
    <subcellularLocation>
        <location evidence="9">Membrane</location>
        <topology evidence="9">Multi-pass membrane protein</topology>
    </subcellularLocation>
</comment>
<dbReference type="InterPro" id="IPR036188">
    <property type="entry name" value="FAD/NAD-bd_sf"/>
</dbReference>
<evidence type="ECO:0000256" key="4">
    <source>
        <dbReference type="ARBA" id="ARBA00012312"/>
    </source>
</evidence>
<comment type="caution">
    <text evidence="9">Lacks conserved residue(s) required for the propagation of feature annotation.</text>
</comment>
<keyword evidence="8 9" id="KW-0472">Membrane</keyword>
<accession>A0A0E4FJ73</accession>
<comment type="similarity">
    <text evidence="3 9">Belongs to the squalene monooxygenase family.</text>
</comment>
<keyword evidence="7 9" id="KW-0560">Oxidoreductase</keyword>
<dbReference type="PRINTS" id="PR00420">
    <property type="entry name" value="RNGMNOXGNASE"/>
</dbReference>
<evidence type="ECO:0000256" key="8">
    <source>
        <dbReference type="ARBA" id="ARBA00023136"/>
    </source>
</evidence>
<keyword evidence="9" id="KW-1133">Transmembrane helix</keyword>
<comment type="cofactor">
    <cofactor evidence="1 9">
        <name>FAD</name>
        <dbReference type="ChEBI" id="CHEBI:57692"/>
    </cofactor>
</comment>
<dbReference type="EMBL" id="AB923908">
    <property type="protein sequence ID" value="BAR46029.1"/>
    <property type="molecule type" value="mRNA"/>
</dbReference>
<comment type="catalytic activity">
    <reaction evidence="9">
        <text>squalene + reduced [NADPH--hemoprotein reductase] + O2 = (S)-2,3-epoxysqualene + oxidized [NADPH--hemoprotein reductase] + H2O + H(+)</text>
        <dbReference type="Rhea" id="RHEA:25282"/>
        <dbReference type="Rhea" id="RHEA-COMP:11964"/>
        <dbReference type="Rhea" id="RHEA-COMP:11965"/>
        <dbReference type="ChEBI" id="CHEBI:15377"/>
        <dbReference type="ChEBI" id="CHEBI:15378"/>
        <dbReference type="ChEBI" id="CHEBI:15379"/>
        <dbReference type="ChEBI" id="CHEBI:15440"/>
        <dbReference type="ChEBI" id="CHEBI:15441"/>
        <dbReference type="ChEBI" id="CHEBI:57618"/>
        <dbReference type="ChEBI" id="CHEBI:58210"/>
        <dbReference type="EC" id="1.14.14.17"/>
    </reaction>
</comment>
<dbReference type="GO" id="GO:0004506">
    <property type="term" value="F:squalene monooxygenase activity"/>
    <property type="evidence" value="ECO:0007669"/>
    <property type="project" value="UniProtKB-UniRule"/>
</dbReference>
<evidence type="ECO:0000256" key="5">
    <source>
        <dbReference type="ARBA" id="ARBA00022630"/>
    </source>
</evidence>
<dbReference type="InterPro" id="IPR013698">
    <property type="entry name" value="Squalene_epoxidase"/>
</dbReference>
<dbReference type="GO" id="GO:0005783">
    <property type="term" value="C:endoplasmic reticulum"/>
    <property type="evidence" value="ECO:0007669"/>
    <property type="project" value="TreeGrafter"/>
</dbReference>
<feature type="domain" description="Squalene epoxidase" evidence="10">
    <location>
        <begin position="183"/>
        <end position="450"/>
    </location>
</feature>
<dbReference type="SUPFAM" id="SSF51905">
    <property type="entry name" value="FAD/NAD(P)-binding domain"/>
    <property type="match status" value="1"/>
</dbReference>
<dbReference type="GO" id="GO:0016126">
    <property type="term" value="P:sterol biosynthetic process"/>
    <property type="evidence" value="ECO:0007669"/>
    <property type="project" value="UniProtKB-UniRule"/>
</dbReference>
<evidence type="ECO:0000313" key="11">
    <source>
        <dbReference type="EMBL" id="BAR46029.1"/>
    </source>
</evidence>
<dbReference type="GO" id="GO:0050660">
    <property type="term" value="F:flavin adenine dinucleotide binding"/>
    <property type="evidence" value="ECO:0007669"/>
    <property type="project" value="UniProtKB-UniRule"/>
</dbReference>
<dbReference type="BRENDA" id="1.14.14.17">
    <property type="organism ID" value="915"/>
</dbReference>
<keyword evidence="9" id="KW-0812">Transmembrane</keyword>
<protein>
    <recommendedName>
        <fullName evidence="4 9">Squalene monooxygenase</fullName>
        <ecNumber evidence="4 9">1.14.14.17</ecNumber>
    </recommendedName>
</protein>
<evidence type="ECO:0000256" key="9">
    <source>
        <dbReference type="RuleBase" id="RU367121"/>
    </source>
</evidence>
<evidence type="ECO:0000256" key="6">
    <source>
        <dbReference type="ARBA" id="ARBA00022827"/>
    </source>
</evidence>
<evidence type="ECO:0000256" key="2">
    <source>
        <dbReference type="ARBA" id="ARBA00005018"/>
    </source>
</evidence>
<keyword evidence="6 9" id="KW-0274">FAD</keyword>
<dbReference type="Pfam" id="PF08491">
    <property type="entry name" value="SE"/>
    <property type="match status" value="1"/>
</dbReference>
<feature type="transmembrane region" description="Helical" evidence="9">
    <location>
        <begin position="426"/>
        <end position="447"/>
    </location>
</feature>
<dbReference type="InterPro" id="IPR040125">
    <property type="entry name" value="Squalene_monox"/>
</dbReference>
<dbReference type="AlphaFoldDB" id="A0A0E4FJ73"/>
<organism evidence="11">
    <name type="scientific">Botryococcus braunii</name>
    <name type="common">Green alga</name>
    <dbReference type="NCBI Taxonomy" id="38881"/>
    <lineage>
        <taxon>Eukaryota</taxon>
        <taxon>Viridiplantae</taxon>
        <taxon>Chlorophyta</taxon>
        <taxon>core chlorophytes</taxon>
        <taxon>Trebouxiophyceae</taxon>
        <taxon>Trebouxiophyceae incertae sedis</taxon>
        <taxon>Elliptochloris clade</taxon>
        <taxon>Botryococcus</taxon>
    </lineage>
</organism>
<reference evidence="11" key="1">
    <citation type="journal article" date="2015" name="PLoS ONE">
        <title>Isolation and Characterization of Two Squalene Epoxidase Genes from Botryococcus braunii, Race B.</title>
        <authorList>
            <person name="Uchida H."/>
            <person name="Sumimoto K."/>
            <person name="Ferriols V.M."/>
            <person name="Imou K."/>
            <person name="Saga K."/>
            <person name="Furuhashi K."/>
            <person name="Matsunaga S."/>
            <person name="Okada S."/>
        </authorList>
    </citation>
    <scope>NUCLEOTIDE SEQUENCE</scope>
    <source>
        <strain evidence="11">Showa</strain>
    </source>
</reference>
<evidence type="ECO:0000259" key="10">
    <source>
        <dbReference type="Pfam" id="PF08491"/>
    </source>
</evidence>
<dbReference type="Gene3D" id="3.50.50.60">
    <property type="entry name" value="FAD/NAD(P)-binding domain"/>
    <property type="match status" value="1"/>
</dbReference>
<evidence type="ECO:0000256" key="3">
    <source>
        <dbReference type="ARBA" id="ARBA00008802"/>
    </source>
</evidence>
<evidence type="ECO:0000256" key="7">
    <source>
        <dbReference type="ARBA" id="ARBA00023002"/>
    </source>
</evidence>
<keyword evidence="5 9" id="KW-0285">Flavoprotein</keyword>
<gene>
    <name evidence="11" type="primary">SQE-I</name>
</gene>